<dbReference type="EMBL" id="BGZK01001712">
    <property type="protein sequence ID" value="GBP85015.1"/>
    <property type="molecule type" value="Genomic_DNA"/>
</dbReference>
<dbReference type="Proteomes" id="UP000299102">
    <property type="component" value="Unassembled WGS sequence"/>
</dbReference>
<dbReference type="AlphaFoldDB" id="A0A4C1ZEJ0"/>
<evidence type="ECO:0000313" key="1">
    <source>
        <dbReference type="EMBL" id="GBP85015.1"/>
    </source>
</evidence>
<name>A0A4C1ZEJ0_EUMVA</name>
<comment type="caution">
    <text evidence="1">The sequence shown here is derived from an EMBL/GenBank/DDBJ whole genome shotgun (WGS) entry which is preliminary data.</text>
</comment>
<accession>A0A4C1ZEJ0</accession>
<organism evidence="1 2">
    <name type="scientific">Eumeta variegata</name>
    <name type="common">Bagworm moth</name>
    <name type="synonym">Eumeta japonica</name>
    <dbReference type="NCBI Taxonomy" id="151549"/>
    <lineage>
        <taxon>Eukaryota</taxon>
        <taxon>Metazoa</taxon>
        <taxon>Ecdysozoa</taxon>
        <taxon>Arthropoda</taxon>
        <taxon>Hexapoda</taxon>
        <taxon>Insecta</taxon>
        <taxon>Pterygota</taxon>
        <taxon>Neoptera</taxon>
        <taxon>Endopterygota</taxon>
        <taxon>Lepidoptera</taxon>
        <taxon>Glossata</taxon>
        <taxon>Ditrysia</taxon>
        <taxon>Tineoidea</taxon>
        <taxon>Psychidae</taxon>
        <taxon>Oiketicinae</taxon>
        <taxon>Eumeta</taxon>
    </lineage>
</organism>
<protein>
    <submittedName>
        <fullName evidence="1">Uncharacterized protein</fullName>
    </submittedName>
</protein>
<proteinExistence type="predicted"/>
<keyword evidence="2" id="KW-1185">Reference proteome</keyword>
<gene>
    <name evidence="1" type="ORF">EVAR_53696_1</name>
</gene>
<sequence>MQEQYARAQACLDSEGLTPSKRALYLSCQASEEILILYEIHRQRSSRLRGAIDLSNEDRGPIRQGVPSIQMYYNHIFQEEVSPRRRPRR</sequence>
<reference evidence="1 2" key="1">
    <citation type="journal article" date="2019" name="Commun. Biol.">
        <title>The bagworm genome reveals a unique fibroin gene that provides high tensile strength.</title>
        <authorList>
            <person name="Kono N."/>
            <person name="Nakamura H."/>
            <person name="Ohtoshi R."/>
            <person name="Tomita M."/>
            <person name="Numata K."/>
            <person name="Arakawa K."/>
        </authorList>
    </citation>
    <scope>NUCLEOTIDE SEQUENCE [LARGE SCALE GENOMIC DNA]</scope>
</reference>
<evidence type="ECO:0000313" key="2">
    <source>
        <dbReference type="Proteomes" id="UP000299102"/>
    </source>
</evidence>